<proteinExistence type="predicted"/>
<evidence type="ECO:0000259" key="1">
    <source>
        <dbReference type="PROSITE" id="PS50206"/>
    </source>
</evidence>
<dbReference type="SUPFAM" id="SSF52821">
    <property type="entry name" value="Rhodanese/Cell cycle control phosphatase"/>
    <property type="match status" value="1"/>
</dbReference>
<dbReference type="CDD" id="cd00158">
    <property type="entry name" value="RHOD"/>
    <property type="match status" value="1"/>
</dbReference>
<name>A0A3Q9BJ56_9LACT</name>
<organism evidence="2 3">
    <name type="scientific">Jeotgalibaca ciconiae</name>
    <dbReference type="NCBI Taxonomy" id="2496265"/>
    <lineage>
        <taxon>Bacteria</taxon>
        <taxon>Bacillati</taxon>
        <taxon>Bacillota</taxon>
        <taxon>Bacilli</taxon>
        <taxon>Lactobacillales</taxon>
        <taxon>Carnobacteriaceae</taxon>
        <taxon>Jeotgalibaca</taxon>
    </lineage>
</organism>
<accession>A0A3Q9BJ56</accession>
<evidence type="ECO:0000313" key="2">
    <source>
        <dbReference type="EMBL" id="AZP03598.1"/>
    </source>
</evidence>
<sequence length="104" mass="11935">MFSLFRKIDSVSTKELLKEVQNNIQLIDVRTSNEYQVGHIKQAKNVPLQKIESFKGNFGQEIYVICQSGMRSKQASKILSKKGYQVKNVRGGMNQWSGEVRRGR</sequence>
<dbReference type="PANTHER" id="PTHR43031:SF17">
    <property type="entry name" value="SULFURTRANSFERASE YTWF-RELATED"/>
    <property type="match status" value="1"/>
</dbReference>
<protein>
    <submittedName>
        <fullName evidence="2">Rhodanese-like domain-containing protein</fullName>
    </submittedName>
</protein>
<gene>
    <name evidence="2" type="ORF">EJN90_02325</name>
</gene>
<dbReference type="InterPro" id="IPR036873">
    <property type="entry name" value="Rhodanese-like_dom_sf"/>
</dbReference>
<dbReference type="InterPro" id="IPR050229">
    <property type="entry name" value="GlpE_sulfurtransferase"/>
</dbReference>
<dbReference type="OrthoDB" id="9800872at2"/>
<dbReference type="Proteomes" id="UP000273326">
    <property type="component" value="Chromosome"/>
</dbReference>
<keyword evidence="3" id="KW-1185">Reference proteome</keyword>
<dbReference type="Gene3D" id="3.40.250.10">
    <property type="entry name" value="Rhodanese-like domain"/>
    <property type="match status" value="1"/>
</dbReference>
<dbReference type="AlphaFoldDB" id="A0A3Q9BJ56"/>
<dbReference type="EMBL" id="CP034465">
    <property type="protein sequence ID" value="AZP03598.1"/>
    <property type="molecule type" value="Genomic_DNA"/>
</dbReference>
<evidence type="ECO:0000313" key="3">
    <source>
        <dbReference type="Proteomes" id="UP000273326"/>
    </source>
</evidence>
<reference evidence="3" key="1">
    <citation type="submission" date="2018-12" db="EMBL/GenBank/DDBJ databases">
        <title>Complete genome sequencing of Jeotgalibaca sp. H21T32.</title>
        <authorList>
            <person name="Bae J.-W."/>
            <person name="Lee S.-Y."/>
        </authorList>
    </citation>
    <scope>NUCLEOTIDE SEQUENCE [LARGE SCALE GENOMIC DNA]</scope>
    <source>
        <strain evidence="3">H21T32</strain>
    </source>
</reference>
<dbReference type="RefSeq" id="WP_126108689.1">
    <property type="nucleotide sequence ID" value="NZ_CP034465.1"/>
</dbReference>
<dbReference type="InterPro" id="IPR001763">
    <property type="entry name" value="Rhodanese-like_dom"/>
</dbReference>
<feature type="domain" description="Rhodanese" evidence="1">
    <location>
        <begin position="20"/>
        <end position="101"/>
    </location>
</feature>
<dbReference type="KEGG" id="jeh:EJN90_02325"/>
<dbReference type="SMART" id="SM00450">
    <property type="entry name" value="RHOD"/>
    <property type="match status" value="1"/>
</dbReference>
<dbReference type="PROSITE" id="PS50206">
    <property type="entry name" value="RHODANESE_3"/>
    <property type="match status" value="1"/>
</dbReference>
<dbReference type="Pfam" id="PF00581">
    <property type="entry name" value="Rhodanese"/>
    <property type="match status" value="1"/>
</dbReference>
<dbReference type="PANTHER" id="PTHR43031">
    <property type="entry name" value="FAD-DEPENDENT OXIDOREDUCTASE"/>
    <property type="match status" value="1"/>
</dbReference>